<dbReference type="SMART" id="SM01049">
    <property type="entry name" value="Cache_2"/>
    <property type="match status" value="1"/>
</dbReference>
<dbReference type="AlphaFoldDB" id="A0A923KQW5"/>
<proteinExistence type="predicted"/>
<evidence type="ECO:0000256" key="6">
    <source>
        <dbReference type="SAM" id="SignalP"/>
    </source>
</evidence>
<keyword evidence="2" id="KW-1003">Cell membrane</keyword>
<organism evidence="8 9">
    <name type="scientific">Undibacterium jejuense</name>
    <dbReference type="NCBI Taxonomy" id="1344949"/>
    <lineage>
        <taxon>Bacteria</taxon>
        <taxon>Pseudomonadati</taxon>
        <taxon>Pseudomonadota</taxon>
        <taxon>Betaproteobacteria</taxon>
        <taxon>Burkholderiales</taxon>
        <taxon>Oxalobacteraceae</taxon>
        <taxon>Undibacterium</taxon>
    </lineage>
</organism>
<evidence type="ECO:0000256" key="1">
    <source>
        <dbReference type="ARBA" id="ARBA00004651"/>
    </source>
</evidence>
<evidence type="ECO:0000256" key="3">
    <source>
        <dbReference type="ARBA" id="ARBA00022692"/>
    </source>
</evidence>
<name>A0A923KQW5_9BURK</name>
<dbReference type="EMBL" id="JACOFV010000013">
    <property type="protein sequence ID" value="MBC3863321.1"/>
    <property type="molecule type" value="Genomic_DNA"/>
</dbReference>
<sequence length="153" mass="17266">MSKFLLSLFLSVFIFFANTALAATGSHGTADEAVAMVNKVIAFMKINGKDKTIAEVNNLQGRFRDRDLYISINDMNGINLAHGANARIQGKNLLEMKDADGKPFYRERIEMAKTKGEGWQDYKFVNPETKQIENKAMYFKKQGDLIINCGIYK</sequence>
<evidence type="ECO:0000256" key="4">
    <source>
        <dbReference type="ARBA" id="ARBA00022989"/>
    </source>
</evidence>
<evidence type="ECO:0000256" key="2">
    <source>
        <dbReference type="ARBA" id="ARBA00022475"/>
    </source>
</evidence>
<keyword evidence="4" id="KW-1133">Transmembrane helix</keyword>
<keyword evidence="6" id="KW-0732">Signal</keyword>
<feature type="signal peptide" evidence="6">
    <location>
        <begin position="1"/>
        <end position="22"/>
    </location>
</feature>
<evidence type="ECO:0000259" key="7">
    <source>
        <dbReference type="SMART" id="SM01049"/>
    </source>
</evidence>
<dbReference type="Gene3D" id="3.30.450.20">
    <property type="entry name" value="PAS domain"/>
    <property type="match status" value="1"/>
</dbReference>
<keyword evidence="3" id="KW-0812">Transmembrane</keyword>
<dbReference type="RefSeq" id="WP_186913257.1">
    <property type="nucleotide sequence ID" value="NZ_JACOFV010000013.1"/>
</dbReference>
<evidence type="ECO:0000313" key="8">
    <source>
        <dbReference type="EMBL" id="MBC3863321.1"/>
    </source>
</evidence>
<reference evidence="8" key="1">
    <citation type="submission" date="2020-08" db="EMBL/GenBank/DDBJ databases">
        <title>Novel species isolated from subtropical streams in China.</title>
        <authorList>
            <person name="Lu H."/>
        </authorList>
    </citation>
    <scope>NUCLEOTIDE SEQUENCE</scope>
    <source>
        <strain evidence="8">KACC 12607</strain>
    </source>
</reference>
<keyword evidence="9" id="KW-1185">Reference proteome</keyword>
<dbReference type="Proteomes" id="UP000634011">
    <property type="component" value="Unassembled WGS sequence"/>
</dbReference>
<dbReference type="GO" id="GO:0005886">
    <property type="term" value="C:plasma membrane"/>
    <property type="evidence" value="ECO:0007669"/>
    <property type="project" value="UniProtKB-SubCell"/>
</dbReference>
<evidence type="ECO:0000313" key="9">
    <source>
        <dbReference type="Proteomes" id="UP000634011"/>
    </source>
</evidence>
<keyword evidence="5" id="KW-0472">Membrane</keyword>
<comment type="subcellular location">
    <subcellularLocation>
        <location evidence="1">Cell membrane</location>
        <topology evidence="1">Multi-pass membrane protein</topology>
    </subcellularLocation>
</comment>
<dbReference type="InterPro" id="IPR033480">
    <property type="entry name" value="sCache_2"/>
</dbReference>
<protein>
    <submittedName>
        <fullName evidence="8">Cache domain-containing protein</fullName>
    </submittedName>
</protein>
<feature type="chain" id="PRO_5037057006" evidence="6">
    <location>
        <begin position="23"/>
        <end position="153"/>
    </location>
</feature>
<accession>A0A923KQW5</accession>
<evidence type="ECO:0000256" key="5">
    <source>
        <dbReference type="ARBA" id="ARBA00023136"/>
    </source>
</evidence>
<comment type="caution">
    <text evidence="8">The sequence shown here is derived from an EMBL/GenBank/DDBJ whole genome shotgun (WGS) entry which is preliminary data.</text>
</comment>
<gene>
    <name evidence="8" type="ORF">H8K32_14535</name>
</gene>
<feature type="domain" description="Single Cache" evidence="7">
    <location>
        <begin position="22"/>
        <end position="106"/>
    </location>
</feature>
<dbReference type="Pfam" id="PF17200">
    <property type="entry name" value="sCache_2"/>
    <property type="match status" value="1"/>
</dbReference>